<name>A0A1I5NJ46_9BACT</name>
<evidence type="ECO:0000259" key="2">
    <source>
        <dbReference type="Pfam" id="PF14691"/>
    </source>
</evidence>
<dbReference type="PRINTS" id="PR00419">
    <property type="entry name" value="ADXRDTASE"/>
</dbReference>
<dbReference type="GO" id="GO:0051536">
    <property type="term" value="F:iron-sulfur cluster binding"/>
    <property type="evidence" value="ECO:0007669"/>
    <property type="project" value="InterPro"/>
</dbReference>
<organism evidence="3 4">
    <name type="scientific">Hydrogenimonas thermophila</name>
    <dbReference type="NCBI Taxonomy" id="223786"/>
    <lineage>
        <taxon>Bacteria</taxon>
        <taxon>Pseudomonadati</taxon>
        <taxon>Campylobacterota</taxon>
        <taxon>Epsilonproteobacteria</taxon>
        <taxon>Campylobacterales</taxon>
        <taxon>Hydrogenimonadaceae</taxon>
        <taxon>Hydrogenimonas</taxon>
    </lineage>
</organism>
<dbReference type="InterPro" id="IPR036188">
    <property type="entry name" value="FAD/NAD-bd_sf"/>
</dbReference>
<feature type="domain" description="FAD/NAD(P)-binding" evidence="1">
    <location>
        <begin position="157"/>
        <end position="459"/>
    </location>
</feature>
<dbReference type="InterPro" id="IPR028261">
    <property type="entry name" value="DPD_II"/>
</dbReference>
<dbReference type="PANTHER" id="PTHR42783">
    <property type="entry name" value="GLUTAMATE SYNTHASE [NADPH] SMALL CHAIN"/>
    <property type="match status" value="1"/>
</dbReference>
<proteinExistence type="predicted"/>
<dbReference type="STRING" id="223786.SAMN05216234_11064"/>
<dbReference type="Pfam" id="PF14691">
    <property type="entry name" value="Fer4_20"/>
    <property type="match status" value="1"/>
</dbReference>
<dbReference type="SUPFAM" id="SSF46548">
    <property type="entry name" value="alpha-helical ferredoxin"/>
    <property type="match status" value="1"/>
</dbReference>
<dbReference type="Gene3D" id="3.50.50.60">
    <property type="entry name" value="FAD/NAD(P)-binding domain"/>
    <property type="match status" value="2"/>
</dbReference>
<dbReference type="PANTHER" id="PTHR42783:SF3">
    <property type="entry name" value="GLUTAMATE SYNTHASE [NADPH] SMALL CHAIN-RELATED"/>
    <property type="match status" value="1"/>
</dbReference>
<dbReference type="GO" id="GO:0016491">
    <property type="term" value="F:oxidoreductase activity"/>
    <property type="evidence" value="ECO:0007669"/>
    <property type="project" value="InterPro"/>
</dbReference>
<dbReference type="Gene3D" id="1.10.1060.10">
    <property type="entry name" value="Alpha-helical ferredoxin"/>
    <property type="match status" value="1"/>
</dbReference>
<feature type="domain" description="Dihydroprymidine dehydrogenase" evidence="2">
    <location>
        <begin position="23"/>
        <end position="141"/>
    </location>
</feature>
<dbReference type="InterPro" id="IPR009051">
    <property type="entry name" value="Helical_ferredxn"/>
</dbReference>
<dbReference type="AlphaFoldDB" id="A0A1I5NJ46"/>
<evidence type="ECO:0000259" key="1">
    <source>
        <dbReference type="Pfam" id="PF07992"/>
    </source>
</evidence>
<evidence type="ECO:0000313" key="3">
    <source>
        <dbReference type="EMBL" id="SFP21356.1"/>
    </source>
</evidence>
<dbReference type="Proteomes" id="UP000199227">
    <property type="component" value="Unassembled WGS sequence"/>
</dbReference>
<protein>
    <submittedName>
        <fullName evidence="3">Glutamate synthase (NADPH/NADH) small chain</fullName>
    </submittedName>
</protein>
<dbReference type="SUPFAM" id="SSF51971">
    <property type="entry name" value="Nucleotide-binding domain"/>
    <property type="match status" value="1"/>
</dbReference>
<accession>A0A1I5NJ46</accession>
<evidence type="ECO:0000313" key="4">
    <source>
        <dbReference type="Proteomes" id="UP000199227"/>
    </source>
</evidence>
<sequence length="474" mass="52804">MKKHYLKVKRETPKKRDPNERIVDFHPTYEMFSESEASLQSARCIKCPIDILRDLKSEFSFCRTGCPLENKIPIWVEKVKEGDIEGAFKASNEVSPFPEILGLVCPHDILCQGGCTISRTEHGSVTIGAIEVYLNEEAFKRGLRPYYGEDKPKTGHKVAVIGSGPAGFSCATFLLRGGVEVDMFEKSDRPGGLLTYGIPNFKICKDVILRRFEWMQEAGLNLYLNTEIKSSAQMKEMLNEYDAIFVALGAPSGRSARMKNEDAHGVYHVMDILKHAQKRVFEDFYEFILEGKDVVVIGGGDSAMDAVRTAIRTKAKSVKCLYRRDEANMPGSKKEVINAKEEGVQFEFYTAPKEVVVDEGHHVKGIICQRTELGEPDESGRRRLNVVEGSEFEIPCDVIILALGFDNVIFPWYEDAQIKTGKWGEVLVDENKRTSNPRIFAGGDAVRGADLAVTAAADGKKAALTILKDFGISL</sequence>
<dbReference type="RefSeq" id="WP_092911794.1">
    <property type="nucleotide sequence ID" value="NZ_FOXB01000010.1"/>
</dbReference>
<reference evidence="3 4" key="1">
    <citation type="submission" date="2016-10" db="EMBL/GenBank/DDBJ databases">
        <authorList>
            <person name="de Groot N.N."/>
        </authorList>
    </citation>
    <scope>NUCLEOTIDE SEQUENCE [LARGE SCALE GENOMIC DNA]</scope>
    <source>
        <strain evidence="3 4">EP1-55-1</strain>
    </source>
</reference>
<dbReference type="Pfam" id="PF07992">
    <property type="entry name" value="Pyr_redox_2"/>
    <property type="match status" value="1"/>
</dbReference>
<dbReference type="InterPro" id="IPR023753">
    <property type="entry name" value="FAD/NAD-binding_dom"/>
</dbReference>
<dbReference type="OrthoDB" id="9803192at2"/>
<dbReference type="EMBL" id="FOXB01000010">
    <property type="protein sequence ID" value="SFP21356.1"/>
    <property type="molecule type" value="Genomic_DNA"/>
</dbReference>
<gene>
    <name evidence="3" type="ORF">SAMN05216234_11064</name>
</gene>
<keyword evidence="4" id="KW-1185">Reference proteome</keyword>